<evidence type="ECO:0000313" key="9">
    <source>
        <dbReference type="EMBL" id="AZZ65789.1"/>
    </source>
</evidence>
<dbReference type="GO" id="GO:0005524">
    <property type="term" value="F:ATP binding"/>
    <property type="evidence" value="ECO:0007669"/>
    <property type="project" value="UniProtKB-KW"/>
</dbReference>
<gene>
    <name evidence="9" type="ORF">DMC14_000360</name>
</gene>
<dbReference type="GO" id="GO:0004071">
    <property type="term" value="F:aspartate-ammonia ligase activity"/>
    <property type="evidence" value="ECO:0007669"/>
    <property type="project" value="UniProtKB-UniRule"/>
</dbReference>
<keyword evidence="5" id="KW-0067">ATP-binding</keyword>
<evidence type="ECO:0000256" key="6">
    <source>
        <dbReference type="ARBA" id="ARBA00022888"/>
    </source>
</evidence>
<dbReference type="InterPro" id="IPR004618">
    <property type="entry name" value="AsnA"/>
</dbReference>
<dbReference type="PANTHER" id="PTHR30073">
    <property type="entry name" value="ASPARTATE--AMMONIA LIGASE"/>
    <property type="match status" value="1"/>
</dbReference>
<evidence type="ECO:0000256" key="3">
    <source>
        <dbReference type="ARBA" id="ARBA00022605"/>
    </source>
</evidence>
<keyword evidence="10" id="KW-1185">Reference proteome</keyword>
<dbReference type="Proteomes" id="UP000256585">
    <property type="component" value="Chromosome"/>
</dbReference>
<dbReference type="PANTHER" id="PTHR30073:SF5">
    <property type="entry name" value="ASPARTATE--AMMONIA LIGASE"/>
    <property type="match status" value="1"/>
</dbReference>
<sequence length="326" mass="37770">MKKAKLNLKETQYAIEILKDTFSKKLRKSLNLIRVSAPLFVRSTSGLNDGLSGEKPVSFQPISINESLEIVHSLAKWKRDALHRYNFELYHGIYTDMNAIRQQETIDNTHSFYVDQWDWEMIIDNKDRSISFLKKIVNKIYKSLKYTEYKINKIYSSLVSKLPKKVFFISSLDLYNRFPNLNAEQREYELVKEHGAIFIYQIGNLLPSGLPHSKRAKDYDDWQLNGDLIVYDKNNDIALELSSMGIRVNSESLIKQYNMDKTEITKISPYHKAVIENKLPLTIGGGIGQSRIAMFLLEKKHIGEVQVSVWDDKTIQNAKNSEIILL</sequence>
<dbReference type="EC" id="6.3.1.1" evidence="7"/>
<evidence type="ECO:0000256" key="5">
    <source>
        <dbReference type="ARBA" id="ARBA00022840"/>
    </source>
</evidence>
<dbReference type="NCBIfam" id="TIGR00669">
    <property type="entry name" value="asnA"/>
    <property type="match status" value="1"/>
</dbReference>
<keyword evidence="6" id="KW-0061">Asparagine biosynthesis</keyword>
<dbReference type="OrthoDB" id="9766088at2"/>
<proteinExistence type="predicted"/>
<dbReference type="GO" id="GO:0005829">
    <property type="term" value="C:cytosol"/>
    <property type="evidence" value="ECO:0007669"/>
    <property type="project" value="TreeGrafter"/>
</dbReference>
<evidence type="ECO:0000256" key="2">
    <source>
        <dbReference type="ARBA" id="ARBA00022598"/>
    </source>
</evidence>
<dbReference type="RefSeq" id="WP_116171985.1">
    <property type="nucleotide sequence ID" value="NZ_CP033058.2"/>
</dbReference>
<dbReference type="PIRSF" id="PIRSF001555">
    <property type="entry name" value="Asp_ammon_ligase"/>
    <property type="match status" value="1"/>
</dbReference>
<name>A0A3Q9VAM1_9BACT</name>
<dbReference type="InterPro" id="IPR006195">
    <property type="entry name" value="aa-tRNA-synth_II"/>
</dbReference>
<evidence type="ECO:0000256" key="7">
    <source>
        <dbReference type="NCBIfam" id="TIGR00669"/>
    </source>
</evidence>
<dbReference type="KEGG" id="mphc:DMC14_000360"/>
<dbReference type="GO" id="GO:0006529">
    <property type="term" value="P:asparagine biosynthetic process"/>
    <property type="evidence" value="ECO:0007669"/>
    <property type="project" value="UniProtKB-UniRule"/>
</dbReference>
<feature type="domain" description="Aminoacyl-transfer RNA synthetases class-II family profile" evidence="8">
    <location>
        <begin position="18"/>
        <end position="311"/>
    </location>
</feature>
<keyword evidence="4" id="KW-0547">Nucleotide-binding</keyword>
<dbReference type="EMBL" id="CP033058">
    <property type="protein sequence ID" value="AZZ65789.1"/>
    <property type="molecule type" value="Genomic_DNA"/>
</dbReference>
<accession>A0A3Q9VAM1</accession>
<keyword evidence="2 9" id="KW-0436">Ligase</keyword>
<dbReference type="SUPFAM" id="SSF55681">
    <property type="entry name" value="Class II aaRS and biotin synthetases"/>
    <property type="match status" value="1"/>
</dbReference>
<protein>
    <recommendedName>
        <fullName evidence="7">Aspartate--ammonia ligase</fullName>
        <ecNumber evidence="7">6.3.1.1</ecNumber>
    </recommendedName>
</protein>
<evidence type="ECO:0000256" key="1">
    <source>
        <dbReference type="ARBA" id="ARBA00022490"/>
    </source>
</evidence>
<evidence type="ECO:0000256" key="4">
    <source>
        <dbReference type="ARBA" id="ARBA00022741"/>
    </source>
</evidence>
<dbReference type="AlphaFoldDB" id="A0A3Q9VAM1"/>
<keyword evidence="3" id="KW-0028">Amino-acid biosynthesis</keyword>
<evidence type="ECO:0000313" key="10">
    <source>
        <dbReference type="Proteomes" id="UP000256585"/>
    </source>
</evidence>
<reference evidence="9" key="1">
    <citation type="submission" date="2019-03" db="EMBL/GenBank/DDBJ databases">
        <title>Draft Sequence and Annotation of the Mycoplasma phocicerebrale Strain 1049T Genome.</title>
        <authorList>
            <person name="Frasca S.Jr."/>
            <person name="Kutish G.F."/>
            <person name="Castellanos Gell J."/>
            <person name="Michaels D.L."/>
            <person name="Brown D.R."/>
        </authorList>
    </citation>
    <scope>NUCLEOTIDE SEQUENCE</scope>
    <source>
        <strain evidence="9">1049</strain>
    </source>
</reference>
<dbReference type="Gene3D" id="3.30.930.10">
    <property type="entry name" value="Bira Bifunctional Protein, Domain 2"/>
    <property type="match status" value="1"/>
</dbReference>
<keyword evidence="1" id="KW-0963">Cytoplasm</keyword>
<evidence type="ECO:0000259" key="8">
    <source>
        <dbReference type="PROSITE" id="PS50862"/>
    </source>
</evidence>
<organism evidence="9 10">
    <name type="scientific">Metamycoplasma phocicerebrale</name>
    <dbReference type="NCBI Taxonomy" id="142649"/>
    <lineage>
        <taxon>Bacteria</taxon>
        <taxon>Bacillati</taxon>
        <taxon>Mycoplasmatota</taxon>
        <taxon>Mycoplasmoidales</taxon>
        <taxon>Metamycoplasmataceae</taxon>
        <taxon>Metamycoplasma</taxon>
    </lineage>
</organism>
<dbReference type="PROSITE" id="PS50862">
    <property type="entry name" value="AA_TRNA_LIGASE_II"/>
    <property type="match status" value="1"/>
</dbReference>
<dbReference type="InterPro" id="IPR045864">
    <property type="entry name" value="aa-tRNA-synth_II/BPL/LPL"/>
</dbReference>
<dbReference type="Pfam" id="PF03590">
    <property type="entry name" value="AsnA"/>
    <property type="match status" value="1"/>
</dbReference>